<comment type="caution">
    <text evidence="3">The sequence shown here is derived from an EMBL/GenBank/DDBJ whole genome shotgun (WGS) entry which is preliminary data.</text>
</comment>
<dbReference type="Gene3D" id="3.30.2310.20">
    <property type="entry name" value="RelE-like"/>
    <property type="match status" value="1"/>
</dbReference>
<name>A0A1Q9ASQ9_9HYPH</name>
<dbReference type="AlphaFoldDB" id="A0A1Q9ASQ9"/>
<proteinExistence type="inferred from homology"/>
<evidence type="ECO:0000313" key="3">
    <source>
        <dbReference type="EMBL" id="OLP58443.1"/>
    </source>
</evidence>
<accession>A0A1Q9ASQ9</accession>
<dbReference type="Proteomes" id="UP000186364">
    <property type="component" value="Unassembled WGS sequence"/>
</dbReference>
<evidence type="ECO:0000256" key="1">
    <source>
        <dbReference type="ARBA" id="ARBA00006226"/>
    </source>
</evidence>
<evidence type="ECO:0000256" key="2">
    <source>
        <dbReference type="ARBA" id="ARBA00022649"/>
    </source>
</evidence>
<keyword evidence="4" id="KW-1185">Reference proteome</keyword>
<gene>
    <name evidence="3" type="ORF">BJF93_16325</name>
</gene>
<dbReference type="PANTHER" id="PTHR33755">
    <property type="entry name" value="TOXIN PARE1-RELATED"/>
    <property type="match status" value="1"/>
</dbReference>
<dbReference type="InterPro" id="IPR007712">
    <property type="entry name" value="RelE/ParE_toxin"/>
</dbReference>
<dbReference type="PANTHER" id="PTHR33755:SF6">
    <property type="entry name" value="PLASMID STABILIZATION SYSTEM PROTEIN"/>
    <property type="match status" value="1"/>
</dbReference>
<organism evidence="3 4">
    <name type="scientific">Xaviernesmea oryzae</name>
    <dbReference type="NCBI Taxonomy" id="464029"/>
    <lineage>
        <taxon>Bacteria</taxon>
        <taxon>Pseudomonadati</taxon>
        <taxon>Pseudomonadota</taxon>
        <taxon>Alphaproteobacteria</taxon>
        <taxon>Hyphomicrobiales</taxon>
        <taxon>Rhizobiaceae</taxon>
        <taxon>Rhizobium/Agrobacterium group</taxon>
        <taxon>Xaviernesmea</taxon>
    </lineage>
</organism>
<dbReference type="InterPro" id="IPR035093">
    <property type="entry name" value="RelE/ParE_toxin_dom_sf"/>
</dbReference>
<evidence type="ECO:0000313" key="4">
    <source>
        <dbReference type="Proteomes" id="UP000186364"/>
    </source>
</evidence>
<comment type="similarity">
    <text evidence="1">Belongs to the RelE toxin family.</text>
</comment>
<evidence type="ECO:0008006" key="5">
    <source>
        <dbReference type="Google" id="ProtNLM"/>
    </source>
</evidence>
<dbReference type="NCBIfam" id="TIGR02385">
    <property type="entry name" value="RelE_StbE"/>
    <property type="match status" value="1"/>
</dbReference>
<reference evidence="3 4" key="1">
    <citation type="submission" date="2016-09" db="EMBL/GenBank/DDBJ databases">
        <title>Rhizobium sp. nov., a novel species isolated from the rice rhizosphere.</title>
        <authorList>
            <person name="Zhao J."/>
            <person name="Zhang X."/>
        </authorList>
    </citation>
    <scope>NUCLEOTIDE SEQUENCE [LARGE SCALE GENOMIC DNA]</scope>
    <source>
        <strain evidence="3 4">1.7048</strain>
    </source>
</reference>
<dbReference type="Pfam" id="PF05016">
    <property type="entry name" value="ParE_toxin"/>
    <property type="match status" value="1"/>
</dbReference>
<dbReference type="RefSeq" id="WP_075628867.1">
    <property type="nucleotide sequence ID" value="NZ_FOAM01000023.1"/>
</dbReference>
<protein>
    <recommendedName>
        <fullName evidence="5">Type II toxin-antitoxin system RelE/ParE family toxin</fullName>
    </recommendedName>
</protein>
<dbReference type="EMBL" id="MKIP01000057">
    <property type="protein sequence ID" value="OLP58443.1"/>
    <property type="molecule type" value="Genomic_DNA"/>
</dbReference>
<sequence length="99" mass="11142">MVSKIEFTPQAVADLQEIHAHIATSDASAAQRVISRIRQVIEIFEGFPLLGRNGLVEGTREFAIAGLPYTIVYRWLPSSERIEILTIVHQKKLYPPEKA</sequence>
<keyword evidence="2" id="KW-1277">Toxin-antitoxin system</keyword>
<dbReference type="InterPro" id="IPR051803">
    <property type="entry name" value="TA_system_RelE-like_toxin"/>
</dbReference>
<dbReference type="SUPFAM" id="SSF143011">
    <property type="entry name" value="RelE-like"/>
    <property type="match status" value="1"/>
</dbReference>